<proteinExistence type="predicted"/>
<evidence type="ECO:0000313" key="4">
    <source>
        <dbReference type="Proteomes" id="UP000001449"/>
    </source>
</evidence>
<dbReference type="AlphaFoldDB" id="B8BUD3"/>
<reference evidence="3 4" key="2">
    <citation type="journal article" date="2008" name="Nature">
        <title>The Phaeodactylum genome reveals the evolutionary history of diatom genomes.</title>
        <authorList>
            <person name="Bowler C."/>
            <person name="Allen A.E."/>
            <person name="Badger J.H."/>
            <person name="Grimwood J."/>
            <person name="Jabbari K."/>
            <person name="Kuo A."/>
            <person name="Maheswari U."/>
            <person name="Martens C."/>
            <person name="Maumus F."/>
            <person name="Otillar R.P."/>
            <person name="Rayko E."/>
            <person name="Salamov A."/>
            <person name="Vandepoele K."/>
            <person name="Beszteri B."/>
            <person name="Gruber A."/>
            <person name="Heijde M."/>
            <person name="Katinka M."/>
            <person name="Mock T."/>
            <person name="Valentin K."/>
            <person name="Verret F."/>
            <person name="Berges J.A."/>
            <person name="Brownlee C."/>
            <person name="Cadoret J.P."/>
            <person name="Chiovitti A."/>
            <person name="Choi C.J."/>
            <person name="Coesel S."/>
            <person name="De Martino A."/>
            <person name="Detter J.C."/>
            <person name="Durkin C."/>
            <person name="Falciatore A."/>
            <person name="Fournet J."/>
            <person name="Haruta M."/>
            <person name="Huysman M.J."/>
            <person name="Jenkins B.D."/>
            <person name="Jiroutova K."/>
            <person name="Jorgensen R.E."/>
            <person name="Joubert Y."/>
            <person name="Kaplan A."/>
            <person name="Kroger N."/>
            <person name="Kroth P.G."/>
            <person name="La Roche J."/>
            <person name="Lindquist E."/>
            <person name="Lommer M."/>
            <person name="Martin-Jezequel V."/>
            <person name="Lopez P.J."/>
            <person name="Lucas S."/>
            <person name="Mangogna M."/>
            <person name="McGinnis K."/>
            <person name="Medlin L.K."/>
            <person name="Montsant A."/>
            <person name="Oudot-Le Secq M.P."/>
            <person name="Napoli C."/>
            <person name="Obornik M."/>
            <person name="Parker M.S."/>
            <person name="Petit J.L."/>
            <person name="Porcel B.M."/>
            <person name="Poulsen N."/>
            <person name="Robison M."/>
            <person name="Rychlewski L."/>
            <person name="Rynearson T.A."/>
            <person name="Schmutz J."/>
            <person name="Shapiro H."/>
            <person name="Siaut M."/>
            <person name="Stanley M."/>
            <person name="Sussman M.R."/>
            <person name="Taylor A.R."/>
            <person name="Vardi A."/>
            <person name="von Dassow P."/>
            <person name="Vyverman W."/>
            <person name="Willis A."/>
            <person name="Wyrwicz L.S."/>
            <person name="Rokhsar D.S."/>
            <person name="Weissenbach J."/>
            <person name="Armbrust E.V."/>
            <person name="Green B.R."/>
            <person name="Van de Peer Y."/>
            <person name="Grigoriev I.V."/>
        </authorList>
    </citation>
    <scope>NUCLEOTIDE SEQUENCE [LARGE SCALE GENOMIC DNA]</scope>
    <source>
        <strain evidence="3 4">CCMP1335</strain>
    </source>
</reference>
<dbReference type="GO" id="GO:0005737">
    <property type="term" value="C:cytoplasm"/>
    <property type="evidence" value="ECO:0007669"/>
    <property type="project" value="UniProtKB-ARBA"/>
</dbReference>
<feature type="compositionally biased region" description="Low complexity" evidence="1">
    <location>
        <begin position="109"/>
        <end position="118"/>
    </location>
</feature>
<feature type="region of interest" description="Disordered" evidence="1">
    <location>
        <begin position="144"/>
        <end position="169"/>
    </location>
</feature>
<dbReference type="KEGG" id="tps:THAPSDRAFT_21281"/>
<dbReference type="GeneID" id="7450346"/>
<reference evidence="3 4" key="1">
    <citation type="journal article" date="2004" name="Science">
        <title>The genome of the diatom Thalassiosira pseudonana: ecology, evolution, and metabolism.</title>
        <authorList>
            <person name="Armbrust E.V."/>
            <person name="Berges J.A."/>
            <person name="Bowler C."/>
            <person name="Green B.R."/>
            <person name="Martinez D."/>
            <person name="Putnam N.H."/>
            <person name="Zhou S."/>
            <person name="Allen A.E."/>
            <person name="Apt K.E."/>
            <person name="Bechner M."/>
            <person name="Brzezinski M.A."/>
            <person name="Chaal B.K."/>
            <person name="Chiovitti A."/>
            <person name="Davis A.K."/>
            <person name="Demarest M.S."/>
            <person name="Detter J.C."/>
            <person name="Glavina T."/>
            <person name="Goodstein D."/>
            <person name="Hadi M.Z."/>
            <person name="Hellsten U."/>
            <person name="Hildebrand M."/>
            <person name="Jenkins B.D."/>
            <person name="Jurka J."/>
            <person name="Kapitonov V.V."/>
            <person name="Kroger N."/>
            <person name="Lau W.W."/>
            <person name="Lane T.W."/>
            <person name="Larimer F.W."/>
            <person name="Lippmeier J.C."/>
            <person name="Lucas S."/>
            <person name="Medina M."/>
            <person name="Montsant A."/>
            <person name="Obornik M."/>
            <person name="Parker M.S."/>
            <person name="Palenik B."/>
            <person name="Pazour G.J."/>
            <person name="Richardson P.M."/>
            <person name="Rynearson T.A."/>
            <person name="Saito M.A."/>
            <person name="Schwartz D.C."/>
            <person name="Thamatrakoln K."/>
            <person name="Valentin K."/>
            <person name="Vardi A."/>
            <person name="Wilkerson F.P."/>
            <person name="Rokhsar D.S."/>
        </authorList>
    </citation>
    <scope>NUCLEOTIDE SEQUENCE [LARGE SCALE GENOMIC DNA]</scope>
    <source>
        <strain evidence="3 4">CCMP1335</strain>
    </source>
</reference>
<evidence type="ECO:0000259" key="2">
    <source>
        <dbReference type="Pfam" id="PF06398"/>
    </source>
</evidence>
<evidence type="ECO:0000313" key="3">
    <source>
        <dbReference type="EMBL" id="EED94739.1"/>
    </source>
</evidence>
<dbReference type="InParanoid" id="B8BUD3"/>
<dbReference type="Pfam" id="PF06398">
    <property type="entry name" value="Pex24p"/>
    <property type="match status" value="1"/>
</dbReference>
<dbReference type="PaxDb" id="35128-Thaps21281"/>
<organism evidence="3 4">
    <name type="scientific">Thalassiosira pseudonana</name>
    <name type="common">Marine diatom</name>
    <name type="synonym">Cyclotella nana</name>
    <dbReference type="NCBI Taxonomy" id="35128"/>
    <lineage>
        <taxon>Eukaryota</taxon>
        <taxon>Sar</taxon>
        <taxon>Stramenopiles</taxon>
        <taxon>Ochrophyta</taxon>
        <taxon>Bacillariophyta</taxon>
        <taxon>Coscinodiscophyceae</taxon>
        <taxon>Thalassiosirophycidae</taxon>
        <taxon>Thalassiosirales</taxon>
        <taxon>Thalassiosiraceae</taxon>
        <taxon>Thalassiosira</taxon>
    </lineage>
</organism>
<sequence>MFHESEKVPLSLIDASFAIITRPLRVRGSAWYFPLESQPLEIAAKMRLVLRRLFLVAILVFASIQQTSSSASYNPSISNVLNIQNGGSNNITDGTINRQSLQSSPPPTTLQSPPKKTSSSTVTFLYELYEHEIYNPATDTWASRRFTQSPTTGGGGRDSTSLDPQTCSPPRNYVFDGEWRIDMGGEMRDGFGWDYYVGRYDGLGRRRRRWVRSLTRVGGGSGVVNYGRTAGEGSSLDRRRVAATTTTTSSSSSLLQKKKQPTKMQDKNMHPNLISVIQDQYNFKGFGWSFTKSLLNRRAFGATFRIPLSSNFEFCDRYAAMPFITSSTYFGFPWVIATFLNASLPLEAIKWFLGGVVWKIQWVLAVTSAFVRGVVESLLWVFLSPWRLWLSCARILSFVAKKLVVKNDTTQSLAESIAEENGGEDANTTKREAIDGKVEGFIEMSNTADNLSAVSATAVVDSPRGGASTKARKPKKRHLTIRGYEVPTFHRTTCIEYSSTIQQRIGVCISWRMSKERGYEYRWNFFYSCLPTQDFWSRLKEETNQKLSWLLKSQPDKKGVKDTVSKLPLSSFLQAHYASLGFSGGFPLPVDPFFTCSLLLSMSGFYYGWLFRGIGSALTLIAKV</sequence>
<evidence type="ECO:0000256" key="1">
    <source>
        <dbReference type="SAM" id="MobiDB-lite"/>
    </source>
</evidence>
<dbReference type="InterPro" id="IPR010482">
    <property type="entry name" value="TECPR1-like_DysF"/>
</dbReference>
<dbReference type="eggNOG" id="ENOG502SV38">
    <property type="taxonomic scope" value="Eukaryota"/>
</dbReference>
<feature type="compositionally biased region" description="Polar residues" evidence="1">
    <location>
        <begin position="89"/>
        <end position="99"/>
    </location>
</feature>
<feature type="compositionally biased region" description="Polar residues" evidence="1">
    <location>
        <begin position="158"/>
        <end position="169"/>
    </location>
</feature>
<keyword evidence="4" id="KW-1185">Reference proteome</keyword>
<protein>
    <recommendedName>
        <fullName evidence="2">TECPR1-like DysF domain-containing protein</fullName>
    </recommendedName>
</protein>
<dbReference type="GO" id="GO:0098588">
    <property type="term" value="C:bounding membrane of organelle"/>
    <property type="evidence" value="ECO:0007669"/>
    <property type="project" value="UniProtKB-ARBA"/>
</dbReference>
<feature type="domain" description="TECPR1-like DysF" evidence="2">
    <location>
        <begin position="46"/>
        <end position="212"/>
    </location>
</feature>
<gene>
    <name evidence="3" type="ORF">THAPSDRAFT_21281</name>
</gene>
<dbReference type="RefSeq" id="XP_002287296.1">
    <property type="nucleotide sequence ID" value="XM_002287260.1"/>
</dbReference>
<feature type="region of interest" description="Disordered" evidence="1">
    <location>
        <begin position="89"/>
        <end position="118"/>
    </location>
</feature>
<dbReference type="OMA" id="EHEIYNP"/>
<dbReference type="HOGENOM" id="CLU_438403_0_0_1"/>
<dbReference type="Proteomes" id="UP000001449">
    <property type="component" value="Chromosome 2"/>
</dbReference>
<accession>B8BUD3</accession>
<dbReference type="EMBL" id="CM000639">
    <property type="protein sequence ID" value="EED94739.1"/>
    <property type="molecule type" value="Genomic_DNA"/>
</dbReference>
<name>B8BUD3_THAPS</name>